<name>A0A0A9FSM1_ARUDO</name>
<reference evidence="1" key="1">
    <citation type="submission" date="2014-09" db="EMBL/GenBank/DDBJ databases">
        <authorList>
            <person name="Magalhaes I.L.F."/>
            <person name="Oliveira U."/>
            <person name="Santos F.R."/>
            <person name="Vidigal T.H.D.A."/>
            <person name="Brescovit A.D."/>
            <person name="Santos A.J."/>
        </authorList>
    </citation>
    <scope>NUCLEOTIDE SEQUENCE</scope>
    <source>
        <tissue evidence="1">Shoot tissue taken approximately 20 cm above the soil surface</tissue>
    </source>
</reference>
<dbReference type="EMBL" id="GBRH01182036">
    <property type="protein sequence ID" value="JAE15860.1"/>
    <property type="molecule type" value="Transcribed_RNA"/>
</dbReference>
<evidence type="ECO:0000313" key="1">
    <source>
        <dbReference type="EMBL" id="JAE15860.1"/>
    </source>
</evidence>
<dbReference type="AlphaFoldDB" id="A0A0A9FSM1"/>
<reference evidence="1" key="2">
    <citation type="journal article" date="2015" name="Data Brief">
        <title>Shoot transcriptome of the giant reed, Arundo donax.</title>
        <authorList>
            <person name="Barrero R.A."/>
            <person name="Guerrero F.D."/>
            <person name="Moolhuijzen P."/>
            <person name="Goolsby J.A."/>
            <person name="Tidwell J."/>
            <person name="Bellgard S.E."/>
            <person name="Bellgard M.I."/>
        </authorList>
    </citation>
    <scope>NUCLEOTIDE SEQUENCE</scope>
    <source>
        <tissue evidence="1">Shoot tissue taken approximately 20 cm above the soil surface</tissue>
    </source>
</reference>
<organism evidence="1">
    <name type="scientific">Arundo donax</name>
    <name type="common">Giant reed</name>
    <name type="synonym">Donax arundinaceus</name>
    <dbReference type="NCBI Taxonomy" id="35708"/>
    <lineage>
        <taxon>Eukaryota</taxon>
        <taxon>Viridiplantae</taxon>
        <taxon>Streptophyta</taxon>
        <taxon>Embryophyta</taxon>
        <taxon>Tracheophyta</taxon>
        <taxon>Spermatophyta</taxon>
        <taxon>Magnoliopsida</taxon>
        <taxon>Liliopsida</taxon>
        <taxon>Poales</taxon>
        <taxon>Poaceae</taxon>
        <taxon>PACMAD clade</taxon>
        <taxon>Arundinoideae</taxon>
        <taxon>Arundineae</taxon>
        <taxon>Arundo</taxon>
    </lineage>
</organism>
<sequence>MQAKEMVLILNSIVVILFSRKKGVSKSPFPNHNQNRPVTMEIIWSQGK</sequence>
<accession>A0A0A9FSM1</accession>
<proteinExistence type="predicted"/>
<protein>
    <submittedName>
        <fullName evidence="1">Uncharacterized protein</fullName>
    </submittedName>
</protein>